<dbReference type="Pfam" id="PF25969">
    <property type="entry name" value="NUDT9_N"/>
    <property type="match status" value="1"/>
</dbReference>
<dbReference type="SUPFAM" id="SSF55811">
    <property type="entry name" value="Nudix"/>
    <property type="match status" value="1"/>
</dbReference>
<dbReference type="InterPro" id="IPR015797">
    <property type="entry name" value="NUDIX_hydrolase-like_dom_sf"/>
</dbReference>
<dbReference type="WBParaSite" id="TMUE_3000014704.1">
    <property type="protein sequence ID" value="TMUE_3000014704.1"/>
    <property type="gene ID" value="WBGene00288509"/>
</dbReference>
<dbReference type="Proteomes" id="UP000046395">
    <property type="component" value="Unassembled WGS sequence"/>
</dbReference>
<dbReference type="Gene3D" id="3.90.79.10">
    <property type="entry name" value="Nucleoside Triphosphate Pyrophosphohydrolase"/>
    <property type="match status" value="1"/>
</dbReference>
<protein>
    <submittedName>
        <fullName evidence="2">ADP-ribose pyrophosphatase, mitochondrial</fullName>
    </submittedName>
</protein>
<dbReference type="PANTHER" id="PTHR13030:SF8">
    <property type="entry name" value="ADP-RIBOSE PYROPHOSPHATASE, MITOCHONDRIAL"/>
    <property type="match status" value="1"/>
</dbReference>
<evidence type="ECO:0000313" key="2">
    <source>
        <dbReference type="WBParaSite" id="TMUE_3000014704.1"/>
    </source>
</evidence>
<evidence type="ECO:0000313" key="1">
    <source>
        <dbReference type="Proteomes" id="UP000046395"/>
    </source>
</evidence>
<sequence length="293" mass="33893">MHPSMDLLGRKLLSSLASAGIYCSAENANRLVSKRLHKKSRMNCCCRNSAYPLTMIQRQFVPDGLVAWERPFLDYEPVEYNLDELANDQADPTTPGVQFRFNALDGSVDRRSCMGPYFVVNGRPVNPVGRTGLSGRGALRRWGPNHRIFLLFTRLNMVEVSYNLLQGDALEFTEFLSIQDESGQWCFPSVFSDKPEFDVNIDFVQQLKLEIVQRSTPEEAEKIIQKLKKHHVQVARSYYDDARNTDNAWVEIIAYEFGQRHQIGRFDFESDNNSMHLQWRHLERSPLDHDSFR</sequence>
<name>A0A5S6R5Z9_TRIMR</name>
<proteinExistence type="predicted"/>
<dbReference type="AlphaFoldDB" id="A0A5S6R5Z9"/>
<organism evidence="1 2">
    <name type="scientific">Trichuris muris</name>
    <name type="common">Mouse whipworm</name>
    <dbReference type="NCBI Taxonomy" id="70415"/>
    <lineage>
        <taxon>Eukaryota</taxon>
        <taxon>Metazoa</taxon>
        <taxon>Ecdysozoa</taxon>
        <taxon>Nematoda</taxon>
        <taxon>Enoplea</taxon>
        <taxon>Dorylaimia</taxon>
        <taxon>Trichinellida</taxon>
        <taxon>Trichuridae</taxon>
        <taxon>Trichuris</taxon>
    </lineage>
</organism>
<dbReference type="InterPro" id="IPR039989">
    <property type="entry name" value="NUDT9"/>
</dbReference>
<dbReference type="GO" id="GO:0047631">
    <property type="term" value="F:ADP-ribose diphosphatase activity"/>
    <property type="evidence" value="ECO:0007669"/>
    <property type="project" value="InterPro"/>
</dbReference>
<accession>A0A5S6R5Z9</accession>
<dbReference type="PANTHER" id="PTHR13030">
    <property type="entry name" value="NUDIX HYDROLASE"/>
    <property type="match status" value="1"/>
</dbReference>
<reference evidence="2" key="1">
    <citation type="submission" date="2019-12" db="UniProtKB">
        <authorList>
            <consortium name="WormBaseParasite"/>
        </authorList>
    </citation>
    <scope>IDENTIFICATION</scope>
</reference>
<keyword evidence="1" id="KW-1185">Reference proteome</keyword>